<dbReference type="PROSITE" id="PS51257">
    <property type="entry name" value="PROKAR_LIPOPROTEIN"/>
    <property type="match status" value="1"/>
</dbReference>
<dbReference type="EMBL" id="JACGWY010000005">
    <property type="protein sequence ID" value="MBA8817183.1"/>
    <property type="molecule type" value="Genomic_DNA"/>
</dbReference>
<evidence type="ECO:0008006" key="4">
    <source>
        <dbReference type="Google" id="ProtNLM"/>
    </source>
</evidence>
<dbReference type="Proteomes" id="UP000526083">
    <property type="component" value="Unassembled WGS sequence"/>
</dbReference>
<name>A0A7W3PMH2_9MICO</name>
<keyword evidence="1" id="KW-0732">Signal</keyword>
<dbReference type="RefSeq" id="WP_167045708.1">
    <property type="nucleotide sequence ID" value="NZ_JAAOZB010000001.1"/>
</dbReference>
<gene>
    <name evidence="2" type="ORF">FHX48_002281</name>
</gene>
<feature type="signal peptide" evidence="1">
    <location>
        <begin position="1"/>
        <end position="28"/>
    </location>
</feature>
<dbReference type="AlphaFoldDB" id="A0A7W3PMH2"/>
<sequence>MKIPRSLVPGLAALALSSALVGCTASFAPETTASTTAFADDVVPEPGRTIEAAEIDANTDTSLTGYRIAVVNVASAGSDAMLDGVVAFAEEKNADVEIFDAADGDDVAGAVGDAIAAHPDLVVGLGESVVDTFSFETAQVLYQQFLILGAQVAEPTANVTAVIWEGATSRGSAASADGDLNGANVTAEFSRSVVGVGVASIEYGVTGVIVAVDAPG</sequence>
<evidence type="ECO:0000313" key="3">
    <source>
        <dbReference type="Proteomes" id="UP000526083"/>
    </source>
</evidence>
<reference evidence="2 3" key="1">
    <citation type="submission" date="2020-07" db="EMBL/GenBank/DDBJ databases">
        <title>Sequencing the genomes of 1000 actinobacteria strains.</title>
        <authorList>
            <person name="Klenk H.-P."/>
        </authorList>
    </citation>
    <scope>NUCLEOTIDE SEQUENCE [LARGE SCALE GENOMIC DNA]</scope>
    <source>
        <strain evidence="2 3">DSM 27576</strain>
    </source>
</reference>
<protein>
    <recommendedName>
        <fullName evidence="4">BMP family ABC transporter substrate-binding protein</fullName>
    </recommendedName>
</protein>
<accession>A0A7W3PMH2</accession>
<comment type="caution">
    <text evidence="2">The sequence shown here is derived from an EMBL/GenBank/DDBJ whole genome shotgun (WGS) entry which is preliminary data.</text>
</comment>
<evidence type="ECO:0000256" key="1">
    <source>
        <dbReference type="SAM" id="SignalP"/>
    </source>
</evidence>
<feature type="chain" id="PRO_5031216754" description="BMP family ABC transporter substrate-binding protein" evidence="1">
    <location>
        <begin position="29"/>
        <end position="216"/>
    </location>
</feature>
<organism evidence="2 3">
    <name type="scientific">Microbacterium halimionae</name>
    <dbReference type="NCBI Taxonomy" id="1526413"/>
    <lineage>
        <taxon>Bacteria</taxon>
        <taxon>Bacillati</taxon>
        <taxon>Actinomycetota</taxon>
        <taxon>Actinomycetes</taxon>
        <taxon>Micrococcales</taxon>
        <taxon>Microbacteriaceae</taxon>
        <taxon>Microbacterium</taxon>
    </lineage>
</organism>
<dbReference type="Gene3D" id="3.40.50.2300">
    <property type="match status" value="1"/>
</dbReference>
<keyword evidence="3" id="KW-1185">Reference proteome</keyword>
<proteinExistence type="predicted"/>
<evidence type="ECO:0000313" key="2">
    <source>
        <dbReference type="EMBL" id="MBA8817183.1"/>
    </source>
</evidence>